<keyword evidence="4" id="KW-0315">Glutamine amidotransferase</keyword>
<feature type="binding site" evidence="8">
    <location>
        <position position="154"/>
    </location>
    <ligand>
        <name>L-glutamine</name>
        <dbReference type="ChEBI" id="CHEBI:58359"/>
    </ligand>
</feature>
<evidence type="ECO:0000256" key="1">
    <source>
        <dbReference type="ARBA" id="ARBA00008345"/>
    </source>
</evidence>
<dbReference type="EC" id="3.5.1.2" evidence="2"/>
<dbReference type="EMBL" id="JANBPY010002544">
    <property type="protein sequence ID" value="KAJ1954562.1"/>
    <property type="molecule type" value="Genomic_DNA"/>
</dbReference>
<dbReference type="GO" id="GO:0005829">
    <property type="term" value="C:cytosol"/>
    <property type="evidence" value="ECO:0007669"/>
    <property type="project" value="TreeGrafter"/>
</dbReference>
<comment type="similarity">
    <text evidence="1">Belongs to the glutaminase PdxT/SNO family.</text>
</comment>
<evidence type="ECO:0000256" key="6">
    <source>
        <dbReference type="ARBA" id="ARBA00049534"/>
    </source>
</evidence>
<keyword evidence="5 9" id="KW-0456">Lyase</keyword>
<evidence type="ECO:0000256" key="3">
    <source>
        <dbReference type="ARBA" id="ARBA00022801"/>
    </source>
</evidence>
<evidence type="ECO:0000256" key="7">
    <source>
        <dbReference type="PIRSR" id="PIRSR005639-1"/>
    </source>
</evidence>
<evidence type="ECO:0000256" key="2">
    <source>
        <dbReference type="ARBA" id="ARBA00012918"/>
    </source>
</evidence>
<feature type="active site" description="Charge relay system" evidence="7">
    <location>
        <position position="228"/>
    </location>
</feature>
<dbReference type="InterPro" id="IPR002161">
    <property type="entry name" value="PdxT/SNO"/>
</dbReference>
<dbReference type="OrthoDB" id="2039at2759"/>
<dbReference type="InterPro" id="IPR021196">
    <property type="entry name" value="PdxT/SNO_CS"/>
</dbReference>
<evidence type="ECO:0000256" key="5">
    <source>
        <dbReference type="ARBA" id="ARBA00023239"/>
    </source>
</evidence>
<accession>A0A9W8AQE4</accession>
<reference evidence="9" key="1">
    <citation type="submission" date="2022-07" db="EMBL/GenBank/DDBJ databases">
        <title>Phylogenomic reconstructions and comparative analyses of Kickxellomycotina fungi.</title>
        <authorList>
            <person name="Reynolds N.K."/>
            <person name="Stajich J.E."/>
            <person name="Barry K."/>
            <person name="Grigoriev I.V."/>
            <person name="Crous P."/>
            <person name="Smith M.E."/>
        </authorList>
    </citation>
    <scope>NUCLEOTIDE SEQUENCE</scope>
    <source>
        <strain evidence="9">RSA 1196</strain>
    </source>
</reference>
<dbReference type="AlphaFoldDB" id="A0A9W8AQE4"/>
<comment type="catalytic activity">
    <reaction evidence="6">
        <text>L-glutamine + H2O = L-glutamate + NH4(+)</text>
        <dbReference type="Rhea" id="RHEA:15889"/>
        <dbReference type="ChEBI" id="CHEBI:15377"/>
        <dbReference type="ChEBI" id="CHEBI:28938"/>
        <dbReference type="ChEBI" id="CHEBI:29985"/>
        <dbReference type="ChEBI" id="CHEBI:58359"/>
        <dbReference type="EC" id="3.5.1.2"/>
    </reaction>
</comment>
<proteinExistence type="inferred from homology"/>
<feature type="binding site" evidence="8">
    <location>
        <begin position="93"/>
        <end position="95"/>
    </location>
    <ligand>
        <name>L-glutamine</name>
        <dbReference type="ChEBI" id="CHEBI:58359"/>
    </ligand>
</feature>
<evidence type="ECO:0000256" key="4">
    <source>
        <dbReference type="ARBA" id="ARBA00022962"/>
    </source>
</evidence>
<feature type="active site" description="Nucleophile" evidence="7">
    <location>
        <position position="124"/>
    </location>
</feature>
<feature type="active site" description="Charge relay system" evidence="7">
    <location>
        <position position="230"/>
    </location>
</feature>
<dbReference type="InterPro" id="IPR029062">
    <property type="entry name" value="Class_I_gatase-like"/>
</dbReference>
<protein>
    <recommendedName>
        <fullName evidence="2">glutaminase</fullName>
        <ecNumber evidence="2">3.5.1.2</ecNumber>
    </recommendedName>
</protein>
<dbReference type="PANTHER" id="PTHR31559:SF0">
    <property type="entry name" value="PYRIDOXAL 5'-PHOSPHATE SYNTHASE SUBUNIT SNO1-RELATED"/>
    <property type="match status" value="1"/>
</dbReference>
<dbReference type="CDD" id="cd01749">
    <property type="entry name" value="GATase1_PB"/>
    <property type="match status" value="1"/>
</dbReference>
<dbReference type="GO" id="GO:0042823">
    <property type="term" value="P:pyridoxal phosphate biosynthetic process"/>
    <property type="evidence" value="ECO:0007669"/>
    <property type="project" value="InterPro"/>
</dbReference>
<name>A0A9W8AQE4_9FUNG</name>
<dbReference type="GO" id="GO:0008614">
    <property type="term" value="P:pyridoxine metabolic process"/>
    <property type="evidence" value="ECO:0007669"/>
    <property type="project" value="TreeGrafter"/>
</dbReference>
<dbReference type="PROSITE" id="PS01236">
    <property type="entry name" value="PDXT_SNO_1"/>
    <property type="match status" value="1"/>
</dbReference>
<dbReference type="GO" id="GO:0004359">
    <property type="term" value="F:glutaminase activity"/>
    <property type="evidence" value="ECO:0007669"/>
    <property type="project" value="UniProtKB-EC"/>
</dbReference>
<dbReference type="PIRSF" id="PIRSF005639">
    <property type="entry name" value="Glut_amidoT_SNO"/>
    <property type="match status" value="1"/>
</dbReference>
<feature type="binding site" evidence="8">
    <location>
        <begin position="186"/>
        <end position="187"/>
    </location>
    <ligand>
        <name>L-glutamine</name>
        <dbReference type="ChEBI" id="CHEBI:58359"/>
    </ligand>
</feature>
<dbReference type="Proteomes" id="UP001150925">
    <property type="component" value="Unassembled WGS sequence"/>
</dbReference>
<gene>
    <name evidence="9" type="primary">SNO1</name>
    <name evidence="9" type="ORF">IWQ62_005729</name>
</gene>
<dbReference type="GO" id="GO:1903600">
    <property type="term" value="C:glutaminase complex"/>
    <property type="evidence" value="ECO:0007669"/>
    <property type="project" value="TreeGrafter"/>
</dbReference>
<dbReference type="GO" id="GO:0016829">
    <property type="term" value="F:lyase activity"/>
    <property type="evidence" value="ECO:0007669"/>
    <property type="project" value="UniProtKB-KW"/>
</dbReference>
<dbReference type="PROSITE" id="PS51273">
    <property type="entry name" value="GATASE_TYPE_1"/>
    <property type="match status" value="1"/>
</dbReference>
<evidence type="ECO:0000313" key="9">
    <source>
        <dbReference type="EMBL" id="KAJ1954562.1"/>
    </source>
</evidence>
<dbReference type="PANTHER" id="PTHR31559">
    <property type="entry name" value="PYRIDOXAL 5'-PHOSPHATE SYNTHASE SUBUNIT SNO"/>
    <property type="match status" value="1"/>
</dbReference>
<keyword evidence="3" id="KW-0378">Hydrolase</keyword>
<sequence length="257" mass="27798">MHIAEPLQYMSGASCAPVSSLRLGVLAVQGAFQEHVHILNALLNTPVQPLGLLSGETTTANPPKATSYTLDSVQLVRTPEELAAVDGLIIPGGESTTMALIAERSGLWEPLVEFTRQKPTWGTCAGLILLASQATGTKQGGQRLLQSLDIHVQRNRFGSQLGSFEAELDAPCLKMFGEMPFRAVFIRAPIVTHVGSSAVKVLAEIPAPHTGVETVAVQQGYCLATAFHPELTSDDRWHRYFLALVAQYKYKLPNLQN</sequence>
<keyword evidence="10" id="KW-1185">Reference proteome</keyword>
<dbReference type="SUPFAM" id="SSF52317">
    <property type="entry name" value="Class I glutamine amidotransferase-like"/>
    <property type="match status" value="1"/>
</dbReference>
<dbReference type="HAMAP" id="MF_01615">
    <property type="entry name" value="PdxT"/>
    <property type="match status" value="1"/>
</dbReference>
<dbReference type="PROSITE" id="PS51130">
    <property type="entry name" value="PDXT_SNO_2"/>
    <property type="match status" value="1"/>
</dbReference>
<dbReference type="Gene3D" id="3.40.50.880">
    <property type="match status" value="1"/>
</dbReference>
<dbReference type="NCBIfam" id="TIGR03800">
    <property type="entry name" value="PLP_synth_Pdx2"/>
    <property type="match status" value="1"/>
</dbReference>
<dbReference type="Pfam" id="PF01174">
    <property type="entry name" value="SNO"/>
    <property type="match status" value="1"/>
</dbReference>
<evidence type="ECO:0000313" key="10">
    <source>
        <dbReference type="Proteomes" id="UP001150925"/>
    </source>
</evidence>
<organism evidence="9 10">
    <name type="scientific">Dispira parvispora</name>
    <dbReference type="NCBI Taxonomy" id="1520584"/>
    <lineage>
        <taxon>Eukaryota</taxon>
        <taxon>Fungi</taxon>
        <taxon>Fungi incertae sedis</taxon>
        <taxon>Zoopagomycota</taxon>
        <taxon>Kickxellomycotina</taxon>
        <taxon>Dimargaritomycetes</taxon>
        <taxon>Dimargaritales</taxon>
        <taxon>Dimargaritaceae</taxon>
        <taxon>Dispira</taxon>
    </lineage>
</organism>
<evidence type="ECO:0000256" key="8">
    <source>
        <dbReference type="PIRSR" id="PIRSR005639-2"/>
    </source>
</evidence>
<comment type="caution">
    <text evidence="9">The sequence shown here is derived from an EMBL/GenBank/DDBJ whole genome shotgun (WGS) entry which is preliminary data.</text>
</comment>